<keyword evidence="9" id="KW-0862">Zinc</keyword>
<comment type="catalytic activity">
    <reaction evidence="15">
        <text>2'-deoxyribonucleotide-(2'-deoxyribose 5'-phosphate)-2'-deoxyribonucleotide-DNA = a 3'-end 2'-deoxyribonucleotide-(2,3-dehydro-2,3-deoxyribose 5'-phosphate)-DNA + a 5'-end 5'-phospho-2'-deoxyribonucleoside-DNA + H(+)</text>
        <dbReference type="Rhea" id="RHEA:66592"/>
        <dbReference type="Rhea" id="RHEA-COMP:13180"/>
        <dbReference type="Rhea" id="RHEA-COMP:16897"/>
        <dbReference type="Rhea" id="RHEA-COMP:17067"/>
        <dbReference type="ChEBI" id="CHEBI:15378"/>
        <dbReference type="ChEBI" id="CHEBI:136412"/>
        <dbReference type="ChEBI" id="CHEBI:157695"/>
        <dbReference type="ChEBI" id="CHEBI:167181"/>
        <dbReference type="EC" id="4.2.99.18"/>
    </reaction>
</comment>
<evidence type="ECO:0000256" key="2">
    <source>
        <dbReference type="ARBA" id="ARBA00001947"/>
    </source>
</evidence>
<evidence type="ECO:0000256" key="14">
    <source>
        <dbReference type="ARBA" id="ARBA00023295"/>
    </source>
</evidence>
<sequence length="283" mass="32204">MKQNGENRLEGYTKMPELPEMETYRRLLQERLTGQAITDVSVQREKTINIPAAAFEEHVKGTAFSTVERRGKHILFRLQSGRVLLLHLMLGGFLYWGTAEDKLDRTAQMTISVGRHVLYFHGLRLGYLHLLTQEEAENRLAKLGPEPLDPLFTAEQFTRLIQKKRGVLKAALVDQHVLAGIGNCYADELCHHAGILPLRRIPSLQPEEEKRLFHSLQAVLHDALEHGGYMETPFFRGDGLTGGYNEHCRVYDRGGEPCPRCAHPITQDVWSSRKVFYCTGCQQ</sequence>
<dbReference type="Pfam" id="PF01149">
    <property type="entry name" value="Fapy_DNA_glyco"/>
    <property type="match status" value="1"/>
</dbReference>
<dbReference type="InterPro" id="IPR035937">
    <property type="entry name" value="FPG_N"/>
</dbReference>
<proteinExistence type="inferred from homology"/>
<evidence type="ECO:0000313" key="20">
    <source>
        <dbReference type="Proteomes" id="UP000012081"/>
    </source>
</evidence>
<dbReference type="SMART" id="SM01232">
    <property type="entry name" value="H2TH"/>
    <property type="match status" value="1"/>
</dbReference>
<dbReference type="SUPFAM" id="SSF46946">
    <property type="entry name" value="S13-like H2TH domain"/>
    <property type="match status" value="1"/>
</dbReference>
<evidence type="ECO:0000256" key="12">
    <source>
        <dbReference type="ARBA" id="ARBA00023239"/>
    </source>
</evidence>
<dbReference type="GO" id="GO:0003690">
    <property type="term" value="F:double-stranded DNA binding"/>
    <property type="evidence" value="ECO:0007669"/>
    <property type="project" value="UniProtKB-ARBA"/>
</dbReference>
<keyword evidence="7 16" id="KW-0863">Zinc-finger</keyword>
<comment type="catalytic activity">
    <reaction evidence="1">
        <text>Hydrolysis of DNA containing ring-opened 7-methylguanine residues, releasing 2,6-diamino-4-hydroxy-5-(N-methyl)formamidopyrimidine.</text>
        <dbReference type="EC" id="3.2.2.23"/>
    </reaction>
</comment>
<comment type="subunit">
    <text evidence="4">Monomer.</text>
</comment>
<dbReference type="FunFam" id="1.10.8.50:FF:000003">
    <property type="entry name" value="Formamidopyrimidine-DNA glycosylase"/>
    <property type="match status" value="1"/>
</dbReference>
<dbReference type="GO" id="GO:0034039">
    <property type="term" value="F:8-oxo-7,8-dihydroguanine DNA N-glycosylase activity"/>
    <property type="evidence" value="ECO:0007669"/>
    <property type="project" value="TreeGrafter"/>
</dbReference>
<evidence type="ECO:0000313" key="19">
    <source>
        <dbReference type="EMBL" id="EMT52409.1"/>
    </source>
</evidence>
<evidence type="ECO:0000256" key="9">
    <source>
        <dbReference type="ARBA" id="ARBA00022833"/>
    </source>
</evidence>
<evidence type="ECO:0000256" key="5">
    <source>
        <dbReference type="ARBA" id="ARBA00022723"/>
    </source>
</evidence>
<dbReference type="GO" id="GO:0006284">
    <property type="term" value="P:base-excision repair"/>
    <property type="evidence" value="ECO:0007669"/>
    <property type="project" value="InterPro"/>
</dbReference>
<dbReference type="PANTHER" id="PTHR22993:SF9">
    <property type="entry name" value="FORMAMIDOPYRIMIDINE-DNA GLYCOSYLASE"/>
    <property type="match status" value="1"/>
</dbReference>
<protein>
    <submittedName>
        <fullName evidence="19">DNA-(Apurinic or apyrimidinic site) lyase</fullName>
    </submittedName>
</protein>
<dbReference type="Proteomes" id="UP000012081">
    <property type="component" value="Unassembled WGS sequence"/>
</dbReference>
<keyword evidence="5" id="KW-0479">Metal-binding</keyword>
<dbReference type="PANTHER" id="PTHR22993">
    <property type="entry name" value="FORMAMIDOPYRIMIDINE-DNA GLYCOSYLASE"/>
    <property type="match status" value="1"/>
</dbReference>
<reference evidence="19 20" key="1">
    <citation type="submission" date="2013-03" db="EMBL/GenBank/DDBJ databases">
        <title>Assembly of a new bacterial strain Brevibacillus borstelensis AK1.</title>
        <authorList>
            <person name="Rajan I."/>
            <person name="PoliReddy D."/>
            <person name="Sugumar T."/>
            <person name="Rathinam K."/>
            <person name="Alqarawi S."/>
            <person name="Khalil A.B."/>
            <person name="Sivakumar N."/>
        </authorList>
    </citation>
    <scope>NUCLEOTIDE SEQUENCE [LARGE SCALE GENOMIC DNA]</scope>
    <source>
        <strain evidence="19 20">AK1</strain>
    </source>
</reference>
<dbReference type="SUPFAM" id="SSF81624">
    <property type="entry name" value="N-terminal domain of MutM-like DNA repair proteins"/>
    <property type="match status" value="1"/>
</dbReference>
<dbReference type="InterPro" id="IPR012319">
    <property type="entry name" value="FPG_cat"/>
</dbReference>
<gene>
    <name evidence="19" type="ORF">I532_12169</name>
</gene>
<comment type="caution">
    <text evidence="19">The sequence shown here is derived from an EMBL/GenBank/DDBJ whole genome shotgun (WGS) entry which is preliminary data.</text>
</comment>
<evidence type="ECO:0000256" key="10">
    <source>
        <dbReference type="ARBA" id="ARBA00023125"/>
    </source>
</evidence>
<keyword evidence="6" id="KW-0227">DNA damage</keyword>
<keyword evidence="20" id="KW-1185">Reference proteome</keyword>
<evidence type="ECO:0000256" key="1">
    <source>
        <dbReference type="ARBA" id="ARBA00001668"/>
    </source>
</evidence>
<dbReference type="InterPro" id="IPR015886">
    <property type="entry name" value="H2TH_FPG"/>
</dbReference>
<feature type="domain" description="FPG-type" evidence="17">
    <location>
        <begin position="249"/>
        <end position="283"/>
    </location>
</feature>
<evidence type="ECO:0000256" key="3">
    <source>
        <dbReference type="ARBA" id="ARBA00009409"/>
    </source>
</evidence>
<dbReference type="SMART" id="SM00898">
    <property type="entry name" value="Fapy_DNA_glyco"/>
    <property type="match status" value="1"/>
</dbReference>
<evidence type="ECO:0000259" key="18">
    <source>
        <dbReference type="PROSITE" id="PS51068"/>
    </source>
</evidence>
<evidence type="ECO:0000256" key="8">
    <source>
        <dbReference type="ARBA" id="ARBA00022801"/>
    </source>
</evidence>
<comment type="similarity">
    <text evidence="3">Belongs to the FPG family.</text>
</comment>
<dbReference type="EMBL" id="APBN01000004">
    <property type="protein sequence ID" value="EMT52409.1"/>
    <property type="molecule type" value="Genomic_DNA"/>
</dbReference>
<dbReference type="GO" id="GO:0140078">
    <property type="term" value="F:class I DNA-(apurinic or apyrimidinic site) endonuclease activity"/>
    <property type="evidence" value="ECO:0007669"/>
    <property type="project" value="UniProtKB-EC"/>
</dbReference>
<dbReference type="PROSITE" id="PS51068">
    <property type="entry name" value="FPG_CAT"/>
    <property type="match status" value="1"/>
</dbReference>
<keyword evidence="11" id="KW-0234">DNA repair</keyword>
<dbReference type="STRING" id="1300222.I532_12169"/>
<evidence type="ECO:0000256" key="11">
    <source>
        <dbReference type="ARBA" id="ARBA00023204"/>
    </source>
</evidence>
<dbReference type="Gene3D" id="3.20.190.10">
    <property type="entry name" value="MutM-like, N-terminal"/>
    <property type="match status" value="1"/>
</dbReference>
<keyword evidence="12 19" id="KW-0456">Lyase</keyword>
<dbReference type="InterPro" id="IPR020629">
    <property type="entry name" value="FPG_Glyclase"/>
</dbReference>
<dbReference type="InterPro" id="IPR010979">
    <property type="entry name" value="Ribosomal_uS13-like_H2TH"/>
</dbReference>
<dbReference type="PATRIC" id="fig|1300222.3.peg.2538"/>
<keyword evidence="10" id="KW-0238">DNA-binding</keyword>
<dbReference type="InterPro" id="IPR000214">
    <property type="entry name" value="Znf_DNA_glyclase/AP_lyase"/>
</dbReference>
<feature type="domain" description="Formamidopyrimidine-DNA glycosylase catalytic" evidence="18">
    <location>
        <begin position="16"/>
        <end position="126"/>
    </location>
</feature>
<keyword evidence="8" id="KW-0378">Hydrolase</keyword>
<accession>M8D814</accession>
<dbReference type="AlphaFoldDB" id="M8D814"/>
<evidence type="ECO:0000256" key="4">
    <source>
        <dbReference type="ARBA" id="ARBA00011245"/>
    </source>
</evidence>
<evidence type="ECO:0000256" key="16">
    <source>
        <dbReference type="PROSITE-ProRule" id="PRU00391"/>
    </source>
</evidence>
<evidence type="ECO:0000256" key="15">
    <source>
        <dbReference type="ARBA" id="ARBA00044632"/>
    </source>
</evidence>
<dbReference type="Pfam" id="PF06831">
    <property type="entry name" value="H2TH"/>
    <property type="match status" value="1"/>
</dbReference>
<dbReference type="SUPFAM" id="SSF57716">
    <property type="entry name" value="Glucocorticoid receptor-like (DNA-binding domain)"/>
    <property type="match status" value="1"/>
</dbReference>
<dbReference type="PROSITE" id="PS51066">
    <property type="entry name" value="ZF_FPG_2"/>
    <property type="match status" value="1"/>
</dbReference>
<organism evidence="19 20">
    <name type="scientific">Brevibacillus borstelensis AK1</name>
    <dbReference type="NCBI Taxonomy" id="1300222"/>
    <lineage>
        <taxon>Bacteria</taxon>
        <taxon>Bacillati</taxon>
        <taxon>Bacillota</taxon>
        <taxon>Bacilli</taxon>
        <taxon>Bacillales</taxon>
        <taxon>Paenibacillaceae</taxon>
        <taxon>Brevibacillus</taxon>
    </lineage>
</organism>
<keyword evidence="14" id="KW-0326">Glycosidase</keyword>
<dbReference type="GO" id="GO:0008270">
    <property type="term" value="F:zinc ion binding"/>
    <property type="evidence" value="ECO:0007669"/>
    <property type="project" value="UniProtKB-KW"/>
</dbReference>
<dbReference type="Gene3D" id="1.10.8.50">
    <property type="match status" value="1"/>
</dbReference>
<evidence type="ECO:0000256" key="13">
    <source>
        <dbReference type="ARBA" id="ARBA00023268"/>
    </source>
</evidence>
<evidence type="ECO:0000256" key="7">
    <source>
        <dbReference type="ARBA" id="ARBA00022771"/>
    </source>
</evidence>
<keyword evidence="13" id="KW-0511">Multifunctional enzyme</keyword>
<evidence type="ECO:0000256" key="6">
    <source>
        <dbReference type="ARBA" id="ARBA00022763"/>
    </source>
</evidence>
<evidence type="ECO:0000259" key="17">
    <source>
        <dbReference type="PROSITE" id="PS51066"/>
    </source>
</evidence>
<comment type="cofactor">
    <cofactor evidence="2">
        <name>Zn(2+)</name>
        <dbReference type="ChEBI" id="CHEBI:29105"/>
    </cofactor>
</comment>
<name>M8D814_9BACL</name>
<dbReference type="GO" id="GO:0003684">
    <property type="term" value="F:damaged DNA binding"/>
    <property type="evidence" value="ECO:0007669"/>
    <property type="project" value="InterPro"/>
</dbReference>
<dbReference type="NCBIfam" id="NF002211">
    <property type="entry name" value="PRK01103.1"/>
    <property type="match status" value="1"/>
</dbReference>